<dbReference type="Pfam" id="PF00528">
    <property type="entry name" value="BPD_transp_1"/>
    <property type="match status" value="1"/>
</dbReference>
<evidence type="ECO:0000313" key="11">
    <source>
        <dbReference type="Proteomes" id="UP001501319"/>
    </source>
</evidence>
<dbReference type="PROSITE" id="PS50928">
    <property type="entry name" value="ABC_TM1"/>
    <property type="match status" value="1"/>
</dbReference>
<feature type="transmembrane region" description="Helical" evidence="7">
    <location>
        <begin position="131"/>
        <end position="152"/>
    </location>
</feature>
<name>A0ABP4RBS7_9ACTN</name>
<proteinExistence type="inferred from homology"/>
<keyword evidence="11" id="KW-1185">Reference proteome</keyword>
<evidence type="ECO:0000256" key="4">
    <source>
        <dbReference type="ARBA" id="ARBA00022692"/>
    </source>
</evidence>
<feature type="transmembrane region" description="Helical" evidence="7">
    <location>
        <begin position="164"/>
        <end position="181"/>
    </location>
</feature>
<dbReference type="InterPro" id="IPR035906">
    <property type="entry name" value="MetI-like_sf"/>
</dbReference>
<feature type="domain" description="ABC transmembrane type-1" evidence="9">
    <location>
        <begin position="96"/>
        <end position="285"/>
    </location>
</feature>
<comment type="caution">
    <text evidence="10">The sequence shown here is derived from an EMBL/GenBank/DDBJ whole genome shotgun (WGS) entry which is preliminary data.</text>
</comment>
<dbReference type="PANTHER" id="PTHR43744">
    <property type="entry name" value="ABC TRANSPORTER PERMEASE PROTEIN MG189-RELATED-RELATED"/>
    <property type="match status" value="1"/>
</dbReference>
<comment type="similarity">
    <text evidence="7">Belongs to the binding-protein-dependent transport system permease family.</text>
</comment>
<evidence type="ECO:0000256" key="1">
    <source>
        <dbReference type="ARBA" id="ARBA00004651"/>
    </source>
</evidence>
<dbReference type="CDD" id="cd06261">
    <property type="entry name" value="TM_PBP2"/>
    <property type="match status" value="1"/>
</dbReference>
<feature type="transmembrane region" description="Helical" evidence="7">
    <location>
        <begin position="219"/>
        <end position="242"/>
    </location>
</feature>
<dbReference type="SUPFAM" id="SSF161098">
    <property type="entry name" value="MetI-like"/>
    <property type="match status" value="1"/>
</dbReference>
<evidence type="ECO:0000256" key="5">
    <source>
        <dbReference type="ARBA" id="ARBA00022989"/>
    </source>
</evidence>
<keyword evidence="5 7" id="KW-1133">Transmembrane helix</keyword>
<sequence length="300" mass="32916">MSTATADTTKTDAGKAPATGPRRRSYRKHRNGPVFWIGMVILALIFAVPVLWMYITSFKTIEDSRSIPINIIPGSVTVRAFNLIFADSQNPVFRWALNSLIAATAHAVLVLVVASMAAYALARMKFRGQGFMLGLIISTLFVPGFIFLMPNFLLMDRLGWLDTLWALIVPGAAGAFGVFFLRQFFVNIPRELEESALIDGANTWQILTKVVLPISRPALVTLGVLAFLANWNDFVWPIFVLFSPDRMTLPAGLAGLKGNYNIDYPVVMAGATIASVPVLILYVFVQRYIIEGVATSGLKG</sequence>
<comment type="subcellular location">
    <subcellularLocation>
        <location evidence="1 7">Cell membrane</location>
        <topology evidence="1 7">Multi-pass membrane protein</topology>
    </subcellularLocation>
</comment>
<feature type="transmembrane region" description="Helical" evidence="7">
    <location>
        <begin position="92"/>
        <end position="119"/>
    </location>
</feature>
<feature type="transmembrane region" description="Helical" evidence="7">
    <location>
        <begin position="262"/>
        <end position="285"/>
    </location>
</feature>
<accession>A0ABP4RBS7</accession>
<dbReference type="Gene3D" id="1.10.3720.10">
    <property type="entry name" value="MetI-like"/>
    <property type="match status" value="1"/>
</dbReference>
<evidence type="ECO:0000256" key="2">
    <source>
        <dbReference type="ARBA" id="ARBA00022448"/>
    </source>
</evidence>
<keyword evidence="4 7" id="KW-0812">Transmembrane</keyword>
<keyword evidence="2 7" id="KW-0813">Transport</keyword>
<evidence type="ECO:0000256" key="6">
    <source>
        <dbReference type="ARBA" id="ARBA00023136"/>
    </source>
</evidence>
<evidence type="ECO:0000256" key="8">
    <source>
        <dbReference type="SAM" id="MobiDB-lite"/>
    </source>
</evidence>
<reference evidence="11" key="1">
    <citation type="journal article" date="2019" name="Int. J. Syst. Evol. Microbiol.">
        <title>The Global Catalogue of Microorganisms (GCM) 10K type strain sequencing project: providing services to taxonomists for standard genome sequencing and annotation.</title>
        <authorList>
            <consortium name="The Broad Institute Genomics Platform"/>
            <consortium name="The Broad Institute Genome Sequencing Center for Infectious Disease"/>
            <person name="Wu L."/>
            <person name="Ma J."/>
        </authorList>
    </citation>
    <scope>NUCLEOTIDE SEQUENCE [LARGE SCALE GENOMIC DNA]</scope>
    <source>
        <strain evidence="11">JCM 14306</strain>
    </source>
</reference>
<dbReference type="EMBL" id="BAAANE010000007">
    <property type="protein sequence ID" value="GAA1643346.1"/>
    <property type="molecule type" value="Genomic_DNA"/>
</dbReference>
<evidence type="ECO:0000313" key="10">
    <source>
        <dbReference type="EMBL" id="GAA1643346.1"/>
    </source>
</evidence>
<gene>
    <name evidence="10" type="ORF">GCM10009744_36970</name>
</gene>
<keyword evidence="6 7" id="KW-0472">Membrane</keyword>
<evidence type="ECO:0000256" key="3">
    <source>
        <dbReference type="ARBA" id="ARBA00022475"/>
    </source>
</evidence>
<keyword evidence="3" id="KW-1003">Cell membrane</keyword>
<dbReference type="Proteomes" id="UP001501319">
    <property type="component" value="Unassembled WGS sequence"/>
</dbReference>
<evidence type="ECO:0000259" key="9">
    <source>
        <dbReference type="PROSITE" id="PS50928"/>
    </source>
</evidence>
<evidence type="ECO:0000256" key="7">
    <source>
        <dbReference type="RuleBase" id="RU363032"/>
    </source>
</evidence>
<feature type="region of interest" description="Disordered" evidence="8">
    <location>
        <begin position="1"/>
        <end position="25"/>
    </location>
</feature>
<protein>
    <submittedName>
        <fullName evidence="10">Carbohydrate ABC transporter permease</fullName>
    </submittedName>
</protein>
<dbReference type="RefSeq" id="WP_344112851.1">
    <property type="nucleotide sequence ID" value="NZ_BAAANE010000007.1"/>
</dbReference>
<feature type="transmembrane region" description="Helical" evidence="7">
    <location>
        <begin position="34"/>
        <end position="55"/>
    </location>
</feature>
<dbReference type="PANTHER" id="PTHR43744:SF12">
    <property type="entry name" value="ABC TRANSPORTER PERMEASE PROTEIN MG189-RELATED"/>
    <property type="match status" value="1"/>
</dbReference>
<dbReference type="InterPro" id="IPR000515">
    <property type="entry name" value="MetI-like"/>
</dbReference>
<organism evidence="10 11">
    <name type="scientific">Kribbella alba</name>
    <dbReference type="NCBI Taxonomy" id="190197"/>
    <lineage>
        <taxon>Bacteria</taxon>
        <taxon>Bacillati</taxon>
        <taxon>Actinomycetota</taxon>
        <taxon>Actinomycetes</taxon>
        <taxon>Propionibacteriales</taxon>
        <taxon>Kribbellaceae</taxon>
        <taxon>Kribbella</taxon>
    </lineage>
</organism>